<sequence length="92" mass="10613">MLLNGMEILMILLSGVNIPISRFPTFLKYLSQIFPLSHLMEGLNLIIQDKISMAIPYIVSEIGLLIMYFLLGQFIIKFLERKARHIGNIDLY</sequence>
<keyword evidence="1" id="KW-1133">Transmembrane helix</keyword>
<protein>
    <recommendedName>
        <fullName evidence="3">ABC-2 type transporter domain-containing protein</fullName>
    </recommendedName>
</protein>
<feature type="transmembrane region" description="Helical" evidence="1">
    <location>
        <begin position="54"/>
        <end position="76"/>
    </location>
</feature>
<organism evidence="2">
    <name type="scientific">Dictyoglomus thermophilum</name>
    <dbReference type="NCBI Taxonomy" id="14"/>
    <lineage>
        <taxon>Bacteria</taxon>
        <taxon>Pseudomonadati</taxon>
        <taxon>Dictyoglomota</taxon>
        <taxon>Dictyoglomia</taxon>
        <taxon>Dictyoglomales</taxon>
        <taxon>Dictyoglomaceae</taxon>
        <taxon>Dictyoglomus</taxon>
    </lineage>
</organism>
<dbReference type="EMBL" id="DTDV01000009">
    <property type="protein sequence ID" value="HGK23519.1"/>
    <property type="molecule type" value="Genomic_DNA"/>
</dbReference>
<reference evidence="2" key="1">
    <citation type="journal article" date="2020" name="mSystems">
        <title>Genome- and Community-Level Interaction Insights into Carbon Utilization and Element Cycling Functions of Hydrothermarchaeota in Hydrothermal Sediment.</title>
        <authorList>
            <person name="Zhou Z."/>
            <person name="Liu Y."/>
            <person name="Xu W."/>
            <person name="Pan J."/>
            <person name="Luo Z.H."/>
            <person name="Li M."/>
        </authorList>
    </citation>
    <scope>NUCLEOTIDE SEQUENCE [LARGE SCALE GENOMIC DNA]</scope>
    <source>
        <strain evidence="2">SpSt-70</strain>
    </source>
</reference>
<accession>A0A7V3ZIC0</accession>
<gene>
    <name evidence="2" type="ORF">ENU78_03590</name>
</gene>
<evidence type="ECO:0008006" key="3">
    <source>
        <dbReference type="Google" id="ProtNLM"/>
    </source>
</evidence>
<proteinExistence type="predicted"/>
<evidence type="ECO:0000313" key="2">
    <source>
        <dbReference type="EMBL" id="HGK23519.1"/>
    </source>
</evidence>
<name>A0A7V3ZIC0_DICTH</name>
<dbReference type="AlphaFoldDB" id="A0A7V3ZIC0"/>
<keyword evidence="1" id="KW-0472">Membrane</keyword>
<evidence type="ECO:0000256" key="1">
    <source>
        <dbReference type="SAM" id="Phobius"/>
    </source>
</evidence>
<comment type="caution">
    <text evidence="2">The sequence shown here is derived from an EMBL/GenBank/DDBJ whole genome shotgun (WGS) entry which is preliminary data.</text>
</comment>
<keyword evidence="1" id="KW-0812">Transmembrane</keyword>